<dbReference type="HOGENOM" id="CLU_3130636_0_0_2"/>
<dbReference type="Proteomes" id="UP000028501">
    <property type="component" value="Chromosome"/>
</dbReference>
<protein>
    <submittedName>
        <fullName evidence="1">Uncharacterized protein</fullName>
    </submittedName>
</protein>
<reference evidence="1 2" key="1">
    <citation type="submission" date="2013-07" db="EMBL/GenBank/DDBJ databases">
        <title>Genome of Archaeoglobus fulgidus.</title>
        <authorList>
            <person name="Fiebig A."/>
            <person name="Birkeland N.-K."/>
        </authorList>
    </citation>
    <scope>NUCLEOTIDE SEQUENCE [LARGE SCALE GENOMIC DNA]</scope>
    <source>
        <strain evidence="1 2">DSM 8774</strain>
    </source>
</reference>
<gene>
    <name evidence="1" type="ORF">AFULGI_00017020</name>
</gene>
<dbReference type="AlphaFoldDB" id="A0A075WEN8"/>
<dbReference type="RefSeq" id="WP_156029552.1">
    <property type="nucleotide sequence ID" value="NZ_CP006577.1"/>
</dbReference>
<accession>A0A075WEN8</accession>
<organism evidence="1 2">
    <name type="scientific">Archaeoglobus fulgidus DSM 8774</name>
    <dbReference type="NCBI Taxonomy" id="1344584"/>
    <lineage>
        <taxon>Archaea</taxon>
        <taxon>Methanobacteriati</taxon>
        <taxon>Methanobacteriota</taxon>
        <taxon>Archaeoglobi</taxon>
        <taxon>Archaeoglobales</taxon>
        <taxon>Archaeoglobaceae</taxon>
        <taxon>Archaeoglobus</taxon>
    </lineage>
</organism>
<proteinExistence type="predicted"/>
<dbReference type="EMBL" id="CP006577">
    <property type="protein sequence ID" value="AIG98461.1"/>
    <property type="molecule type" value="Genomic_DNA"/>
</dbReference>
<dbReference type="GeneID" id="42809711"/>
<name>A0A075WEN8_ARCFL</name>
<dbReference type="KEGG" id="afg:AFULGI_00017020"/>
<evidence type="ECO:0000313" key="1">
    <source>
        <dbReference type="EMBL" id="AIG98461.1"/>
    </source>
</evidence>
<evidence type="ECO:0000313" key="2">
    <source>
        <dbReference type="Proteomes" id="UP000028501"/>
    </source>
</evidence>
<sequence length="49" mass="5826">MAERKAETCTDCTYHEDCLFGRRKECVLISEEEVRAKKSPKKETFQMLR</sequence>